<evidence type="ECO:0000313" key="2">
    <source>
        <dbReference type="Proteomes" id="UP001056120"/>
    </source>
</evidence>
<proteinExistence type="predicted"/>
<gene>
    <name evidence="1" type="ORF">L1987_54647</name>
</gene>
<name>A0ACB9E836_9ASTR</name>
<reference evidence="1 2" key="2">
    <citation type="journal article" date="2022" name="Mol. Ecol. Resour.">
        <title>The genomes of chicory, endive, great burdock and yacon provide insights into Asteraceae paleo-polyploidization history and plant inulin production.</title>
        <authorList>
            <person name="Fan W."/>
            <person name="Wang S."/>
            <person name="Wang H."/>
            <person name="Wang A."/>
            <person name="Jiang F."/>
            <person name="Liu H."/>
            <person name="Zhao H."/>
            <person name="Xu D."/>
            <person name="Zhang Y."/>
        </authorList>
    </citation>
    <scope>NUCLEOTIDE SEQUENCE [LARGE SCALE GENOMIC DNA]</scope>
    <source>
        <strain evidence="2">cv. Yunnan</strain>
        <tissue evidence="1">Leaves</tissue>
    </source>
</reference>
<reference evidence="2" key="1">
    <citation type="journal article" date="2022" name="Mol. Ecol. Resour.">
        <title>The genomes of chicory, endive, great burdock and yacon provide insights into Asteraceae palaeo-polyploidization history and plant inulin production.</title>
        <authorList>
            <person name="Fan W."/>
            <person name="Wang S."/>
            <person name="Wang H."/>
            <person name="Wang A."/>
            <person name="Jiang F."/>
            <person name="Liu H."/>
            <person name="Zhao H."/>
            <person name="Xu D."/>
            <person name="Zhang Y."/>
        </authorList>
    </citation>
    <scope>NUCLEOTIDE SEQUENCE [LARGE SCALE GENOMIC DNA]</scope>
    <source>
        <strain evidence="2">cv. Yunnan</strain>
    </source>
</reference>
<evidence type="ECO:0000313" key="1">
    <source>
        <dbReference type="EMBL" id="KAI3754855.1"/>
    </source>
</evidence>
<accession>A0ACB9E836</accession>
<organism evidence="1 2">
    <name type="scientific">Smallanthus sonchifolius</name>
    <dbReference type="NCBI Taxonomy" id="185202"/>
    <lineage>
        <taxon>Eukaryota</taxon>
        <taxon>Viridiplantae</taxon>
        <taxon>Streptophyta</taxon>
        <taxon>Embryophyta</taxon>
        <taxon>Tracheophyta</taxon>
        <taxon>Spermatophyta</taxon>
        <taxon>Magnoliopsida</taxon>
        <taxon>eudicotyledons</taxon>
        <taxon>Gunneridae</taxon>
        <taxon>Pentapetalae</taxon>
        <taxon>asterids</taxon>
        <taxon>campanulids</taxon>
        <taxon>Asterales</taxon>
        <taxon>Asteraceae</taxon>
        <taxon>Asteroideae</taxon>
        <taxon>Heliantheae alliance</taxon>
        <taxon>Millerieae</taxon>
        <taxon>Smallanthus</taxon>
    </lineage>
</organism>
<dbReference type="Proteomes" id="UP001056120">
    <property type="component" value="Linkage Group LG18"/>
</dbReference>
<comment type="caution">
    <text evidence="1">The sequence shown here is derived from an EMBL/GenBank/DDBJ whole genome shotgun (WGS) entry which is preliminary data.</text>
</comment>
<keyword evidence="2" id="KW-1185">Reference proteome</keyword>
<sequence length="180" mass="20755">MQHQLLDYGLTFLNTPIFCDNEAAVLIVKNSVQHSKTKHIDIKVHFIRDYFERNLICLERVDSDNNVLDIFTKAFDTSRFHGSLVKAYMAEMKFVADHNVCAFTMDPPEEFDYFRSVVVGLTLSPINFVVMENPIIYRSHIQEFWSSAMIHPNDNGEECIIGTVQAKRVRVIEAVIRNAL</sequence>
<dbReference type="EMBL" id="CM042035">
    <property type="protein sequence ID" value="KAI3754855.1"/>
    <property type="molecule type" value="Genomic_DNA"/>
</dbReference>
<protein>
    <submittedName>
        <fullName evidence="1">Uncharacterized protein</fullName>
    </submittedName>
</protein>